<accession>A0A6N8J0Z7</accession>
<dbReference type="EMBL" id="WSEL01000009">
    <property type="protein sequence ID" value="MVQ32505.1"/>
    <property type="molecule type" value="Genomic_DNA"/>
</dbReference>
<dbReference type="InterPro" id="IPR002645">
    <property type="entry name" value="STAS_dom"/>
</dbReference>
<gene>
    <name evidence="2" type="ORF">GON04_23825</name>
</gene>
<organism evidence="2 3">
    <name type="scientific">Ramlibacter pinisoli</name>
    <dbReference type="NCBI Taxonomy" id="2682844"/>
    <lineage>
        <taxon>Bacteria</taxon>
        <taxon>Pseudomonadati</taxon>
        <taxon>Pseudomonadota</taxon>
        <taxon>Betaproteobacteria</taxon>
        <taxon>Burkholderiales</taxon>
        <taxon>Comamonadaceae</taxon>
        <taxon>Ramlibacter</taxon>
    </lineage>
</organism>
<dbReference type="AlphaFoldDB" id="A0A6N8J0Z7"/>
<evidence type="ECO:0000259" key="1">
    <source>
        <dbReference type="PROSITE" id="PS50801"/>
    </source>
</evidence>
<dbReference type="InterPro" id="IPR058548">
    <property type="entry name" value="MlaB-like_STAS"/>
</dbReference>
<keyword evidence="3" id="KW-1185">Reference proteome</keyword>
<dbReference type="Gene3D" id="3.30.750.24">
    <property type="entry name" value="STAS domain"/>
    <property type="match status" value="1"/>
</dbReference>
<comment type="caution">
    <text evidence="2">The sequence shown here is derived from an EMBL/GenBank/DDBJ whole genome shotgun (WGS) entry which is preliminary data.</text>
</comment>
<name>A0A6N8J0Z7_9BURK</name>
<dbReference type="InterPro" id="IPR036513">
    <property type="entry name" value="STAS_dom_sf"/>
</dbReference>
<dbReference type="Pfam" id="PF13466">
    <property type="entry name" value="STAS_2"/>
    <property type="match status" value="1"/>
</dbReference>
<evidence type="ECO:0000313" key="3">
    <source>
        <dbReference type="Proteomes" id="UP000469385"/>
    </source>
</evidence>
<dbReference type="SUPFAM" id="SSF52091">
    <property type="entry name" value="SpoIIaa-like"/>
    <property type="match status" value="1"/>
</dbReference>
<protein>
    <submittedName>
        <fullName evidence="2">STAS domain-containing protein</fullName>
    </submittedName>
</protein>
<reference evidence="2 3" key="1">
    <citation type="submission" date="2019-12" db="EMBL/GenBank/DDBJ databases">
        <authorList>
            <person name="Huq M.A."/>
        </authorList>
    </citation>
    <scope>NUCLEOTIDE SEQUENCE [LARGE SCALE GENOMIC DNA]</scope>
    <source>
        <strain evidence="2 3">MAH-25</strain>
    </source>
</reference>
<evidence type="ECO:0000313" key="2">
    <source>
        <dbReference type="EMBL" id="MVQ32505.1"/>
    </source>
</evidence>
<feature type="domain" description="STAS" evidence="1">
    <location>
        <begin position="1"/>
        <end position="90"/>
    </location>
</feature>
<dbReference type="RefSeq" id="WP_181653739.1">
    <property type="nucleotide sequence ID" value="NZ_WSEL01000009.1"/>
</dbReference>
<dbReference type="PROSITE" id="PS50801">
    <property type="entry name" value="STAS"/>
    <property type="match status" value="1"/>
</dbReference>
<sequence length="90" mass="9515">MLVIPTQLTHAQAAACARMLAQALQSESQPQAVVDASPLQAFDSSAIAVLLECRREALAMGKTFAVAHMPARLRELAVVYGVSELLQPAA</sequence>
<proteinExistence type="predicted"/>
<dbReference type="Proteomes" id="UP000469385">
    <property type="component" value="Unassembled WGS sequence"/>
</dbReference>